<feature type="compositionally biased region" description="Polar residues" evidence="1">
    <location>
        <begin position="58"/>
        <end position="71"/>
    </location>
</feature>
<sequence>MGQQPEAEKGAQQTSAHPTTETISPQPMTLHSSDSPGSKSTMPDATYHSWTVLEHLQQTLRESHHTQTAGQQWEHVKPTEGIG</sequence>
<evidence type="ECO:0000256" key="1">
    <source>
        <dbReference type="SAM" id="MobiDB-lite"/>
    </source>
</evidence>
<evidence type="ECO:0000313" key="2">
    <source>
        <dbReference type="EMBL" id="CAH2248976.1"/>
    </source>
</evidence>
<feature type="compositionally biased region" description="Basic and acidic residues" evidence="1">
    <location>
        <begin position="74"/>
        <end position="83"/>
    </location>
</feature>
<proteinExistence type="predicted"/>
<reference evidence="2" key="1">
    <citation type="submission" date="2022-03" db="EMBL/GenBank/DDBJ databases">
        <authorList>
            <person name="Alioto T."/>
            <person name="Alioto T."/>
            <person name="Gomez Garrido J."/>
        </authorList>
    </citation>
    <scope>NUCLEOTIDE SEQUENCE</scope>
</reference>
<accession>A0AAD1VU96</accession>
<name>A0AAD1VU96_PELCU</name>
<organism evidence="2 3">
    <name type="scientific">Pelobates cultripes</name>
    <name type="common">Western spadefoot toad</name>
    <dbReference type="NCBI Taxonomy" id="61616"/>
    <lineage>
        <taxon>Eukaryota</taxon>
        <taxon>Metazoa</taxon>
        <taxon>Chordata</taxon>
        <taxon>Craniata</taxon>
        <taxon>Vertebrata</taxon>
        <taxon>Euteleostomi</taxon>
        <taxon>Amphibia</taxon>
        <taxon>Batrachia</taxon>
        <taxon>Anura</taxon>
        <taxon>Pelobatoidea</taxon>
        <taxon>Pelobatidae</taxon>
        <taxon>Pelobates</taxon>
    </lineage>
</organism>
<feature type="compositionally biased region" description="Polar residues" evidence="1">
    <location>
        <begin position="11"/>
        <end position="43"/>
    </location>
</feature>
<dbReference type="Proteomes" id="UP001295444">
    <property type="component" value="Chromosome 02"/>
</dbReference>
<dbReference type="EMBL" id="OW240913">
    <property type="protein sequence ID" value="CAH2248976.1"/>
    <property type="molecule type" value="Genomic_DNA"/>
</dbReference>
<gene>
    <name evidence="2" type="ORF">PECUL_23A015613</name>
</gene>
<evidence type="ECO:0000313" key="3">
    <source>
        <dbReference type="Proteomes" id="UP001295444"/>
    </source>
</evidence>
<protein>
    <submittedName>
        <fullName evidence="2">Uncharacterized protein</fullName>
    </submittedName>
</protein>
<dbReference type="AlphaFoldDB" id="A0AAD1VU96"/>
<feature type="region of interest" description="Disordered" evidence="1">
    <location>
        <begin position="1"/>
        <end position="46"/>
    </location>
</feature>
<feature type="region of interest" description="Disordered" evidence="1">
    <location>
        <begin position="58"/>
        <end position="83"/>
    </location>
</feature>
<keyword evidence="3" id="KW-1185">Reference proteome</keyword>